<reference evidence="1" key="1">
    <citation type="submission" date="2023-04" db="EMBL/GenBank/DDBJ databases">
        <title>Ambrosiozyma monospora NBRC 10751.</title>
        <authorList>
            <person name="Ichikawa N."/>
            <person name="Sato H."/>
            <person name="Tonouchi N."/>
        </authorList>
    </citation>
    <scope>NUCLEOTIDE SEQUENCE</scope>
    <source>
        <strain evidence="1">NBRC 10751</strain>
    </source>
</reference>
<organism evidence="1 2">
    <name type="scientific">Ambrosiozyma monospora</name>
    <name type="common">Yeast</name>
    <name type="synonym">Endomycopsis monosporus</name>
    <dbReference type="NCBI Taxonomy" id="43982"/>
    <lineage>
        <taxon>Eukaryota</taxon>
        <taxon>Fungi</taxon>
        <taxon>Dikarya</taxon>
        <taxon>Ascomycota</taxon>
        <taxon>Saccharomycotina</taxon>
        <taxon>Pichiomycetes</taxon>
        <taxon>Pichiales</taxon>
        <taxon>Pichiaceae</taxon>
        <taxon>Ambrosiozyma</taxon>
    </lineage>
</organism>
<evidence type="ECO:0000313" key="1">
    <source>
        <dbReference type="EMBL" id="GME80141.1"/>
    </source>
</evidence>
<dbReference type="EMBL" id="BSXS01002919">
    <property type="protein sequence ID" value="GME80141.1"/>
    <property type="molecule type" value="Genomic_DNA"/>
</dbReference>
<proteinExistence type="predicted"/>
<comment type="caution">
    <text evidence="1">The sequence shown here is derived from an EMBL/GenBank/DDBJ whole genome shotgun (WGS) entry which is preliminary data.</text>
</comment>
<keyword evidence="2" id="KW-1185">Reference proteome</keyword>
<gene>
    <name evidence="1" type="ORF">Amon02_000430500</name>
</gene>
<protein>
    <submittedName>
        <fullName evidence="1">Unnamed protein product</fullName>
    </submittedName>
</protein>
<evidence type="ECO:0000313" key="2">
    <source>
        <dbReference type="Proteomes" id="UP001165064"/>
    </source>
</evidence>
<name>A0ACB5T2U1_AMBMO</name>
<dbReference type="Proteomes" id="UP001165064">
    <property type="component" value="Unassembled WGS sequence"/>
</dbReference>
<accession>A0ACB5T2U1</accession>
<sequence length="596" mass="67692">MIYLILMSLARIYAIPVKGVYVNCASGSFVLANGIPNFWIIDAIDNIDTPDLDSFIEALKQIPDKKYAMLKYHHLTDLHIPLFKTVFIDRHWSKSFKIATRNDKTGLWDFKTIQEEPLAPEPLTPKNAKYVDLPVEKEQFKQLSRSFVLCECFTPIPLDSHQTNARKVHGVVLNAEKGYVIVSRHCVPHDLVDINLFFAESMYVPAKVIFLHPTKGYAIVKYDPSLVLAPVQTPMFSKEYLKRGEKVTFVGYNKNFRLVVDETKVSDVTVANVPSNPNAPKHRATNLEAIVIDSTNAASCGSGILLDNNANVKGFWMYFDGDEDRIYAMGIDVNDIMWELEFLEKGTKPNVKIIDAEFGTYSIIAARVNGVPEEWLKIVEDKCVDKVQLLSVPKISINLDNKPASALKHGDILLSANDVVITRFRDIDSVIRNLAPDEEYINMKLVRDKKILDLRVKLTETTYMLTDKLVYWAGCTLQAPHHGVRQVIKNLPSKVYCTSMNQGAPSRMYTIGVTNFITHVNEIPTQTLDDFLEAVRDIKDNSYCKLRVVSFDNIPFAQTLKVNYHYFPTTELLKNDASEWVFKKIEATDNKKVEEI</sequence>